<dbReference type="KEGG" id="vg:77944311"/>
<accession>A0AAE9C6S4</accession>
<dbReference type="RefSeq" id="YP_010668168.1">
    <property type="nucleotide sequence ID" value="NC_070955.1"/>
</dbReference>
<proteinExistence type="predicted"/>
<reference evidence="1" key="1">
    <citation type="submission" date="2021-10" db="EMBL/GenBank/DDBJ databases">
        <authorList>
            <person name="Gelman D."/>
            <person name="Alkalay-Oren S."/>
            <person name="Coppenhagen-Glazer S."/>
            <person name="Hazan R."/>
        </authorList>
    </citation>
    <scope>NUCLEOTIDE SEQUENCE</scope>
</reference>
<evidence type="ECO:0000313" key="1">
    <source>
        <dbReference type="EMBL" id="UEW68566.1"/>
    </source>
</evidence>
<dbReference type="Proteomes" id="UP000828188">
    <property type="component" value="Segment"/>
</dbReference>
<keyword evidence="2" id="KW-1185">Reference proteome</keyword>
<dbReference type="GeneID" id="77944311"/>
<organism evidence="1 2">
    <name type="scientific">Burkholderia phage BgManors32</name>
    <dbReference type="NCBI Taxonomy" id="2894335"/>
    <lineage>
        <taxon>Viruses</taxon>
        <taxon>Duplodnaviria</taxon>
        <taxon>Heunggongvirae</taxon>
        <taxon>Uroviricota</taxon>
        <taxon>Caudoviricetes</taxon>
        <taxon>Bigmanorsvirus</taxon>
        <taxon>Bigmanorsvirus bgmanors32</taxon>
    </lineage>
</organism>
<dbReference type="EMBL" id="OK665842">
    <property type="protein sequence ID" value="UEW68566.1"/>
    <property type="molecule type" value="Genomic_DNA"/>
</dbReference>
<sequence length="289" mass="32006">MNWTHNALAEDLAAHLRGASDRLVWTDMQLGPAGSPRPDVYSVPCSFARFQPVAYECKISVADFRRDVTAGKWTSYLRFAAGVIFAAPAGLLKKDDIPSGCGLIVRGPDGWRTLKGPTLKNMENLPRDAWVKLIIDGLPREIERQKCQGRAAIVSEWKLTHLLRAKLGDLVAEAVRDRLSAEHRLHDATEALKTAAKEAEDERQLILSRSRERAQRDATQIDEARAKLATALGLRRNADAMVIAQACHEAARRLNADREIQRLRAQLDRVQAALETAAEPLPAIAREAS</sequence>
<evidence type="ECO:0000313" key="2">
    <source>
        <dbReference type="Proteomes" id="UP000828188"/>
    </source>
</evidence>
<evidence type="ECO:0008006" key="3">
    <source>
        <dbReference type="Google" id="ProtNLM"/>
    </source>
</evidence>
<name>A0AAE9C6S4_9CAUD</name>
<protein>
    <recommendedName>
        <fullName evidence="3">MmcB family DNA repair protein</fullName>
    </recommendedName>
</protein>